<organism evidence="2 3">
    <name type="scientific">Massilia aurea</name>
    <dbReference type="NCBI Taxonomy" id="373040"/>
    <lineage>
        <taxon>Bacteria</taxon>
        <taxon>Pseudomonadati</taxon>
        <taxon>Pseudomonadota</taxon>
        <taxon>Betaproteobacteria</taxon>
        <taxon>Burkholderiales</taxon>
        <taxon>Oxalobacteraceae</taxon>
        <taxon>Telluria group</taxon>
        <taxon>Massilia</taxon>
    </lineage>
</organism>
<accession>A0A7W9U5Y3</accession>
<dbReference type="Proteomes" id="UP000540787">
    <property type="component" value="Unassembled WGS sequence"/>
</dbReference>
<name>A0A7W9U5Y3_9BURK</name>
<dbReference type="RefSeq" id="WP_229424549.1">
    <property type="nucleotide sequence ID" value="NZ_JACHBX010000001.1"/>
</dbReference>
<dbReference type="AlphaFoldDB" id="A0A7W9U5Y3"/>
<comment type="caution">
    <text evidence="2">The sequence shown here is derived from an EMBL/GenBank/DDBJ whole genome shotgun (WGS) entry which is preliminary data.</text>
</comment>
<keyword evidence="3" id="KW-1185">Reference proteome</keyword>
<reference evidence="2 3" key="1">
    <citation type="submission" date="2020-08" db="EMBL/GenBank/DDBJ databases">
        <title>The Agave Microbiome: Exploring the role of microbial communities in plant adaptations to desert environments.</title>
        <authorList>
            <person name="Partida-Martinez L.P."/>
        </authorList>
    </citation>
    <scope>NUCLEOTIDE SEQUENCE [LARGE SCALE GENOMIC DNA]</scope>
    <source>
        <strain evidence="2 3">AT3.2</strain>
    </source>
</reference>
<evidence type="ECO:0000313" key="2">
    <source>
        <dbReference type="EMBL" id="MBB6132222.1"/>
    </source>
</evidence>
<dbReference type="EMBL" id="JACHBX010000001">
    <property type="protein sequence ID" value="MBB6132222.1"/>
    <property type="molecule type" value="Genomic_DNA"/>
</dbReference>
<sequence length="308" mass="32843">MSEEISMSEEASINPRRIPYALYIFCTLCLLLASTVAGATNYTLWINGRSSGGAPGNYSDFRYWGPAATPAGINKQAVNWDGRSSIASQSGRVRDALDCFCTGQNWCYIAAYSAGDLLLGYTLANYGGSARTVTNASANASGVCAASGGVQTGWNLKWVRVAAGAAGGSELANVGAWTTSEPLVQDLKTSTARAMYNHNDTRNVWFYRYAGARGTAYSFVLPGQDDEVVAYHSSGGVAGNAGRSLCNPGDWLCDDLRLGTAPNQGSSVKWSWHSVVFRDDGERFNHYGDGNWAGIIGVMREAMVNTAN</sequence>
<keyword evidence="1" id="KW-0812">Transmembrane</keyword>
<evidence type="ECO:0000256" key="1">
    <source>
        <dbReference type="SAM" id="Phobius"/>
    </source>
</evidence>
<keyword evidence="1" id="KW-1133">Transmembrane helix</keyword>
<feature type="transmembrane region" description="Helical" evidence="1">
    <location>
        <begin position="20"/>
        <end position="45"/>
    </location>
</feature>
<evidence type="ECO:0000313" key="3">
    <source>
        <dbReference type="Proteomes" id="UP000540787"/>
    </source>
</evidence>
<keyword evidence="1" id="KW-0472">Membrane</keyword>
<proteinExistence type="predicted"/>
<gene>
    <name evidence="2" type="ORF">HD842_000333</name>
</gene>
<protein>
    <submittedName>
        <fullName evidence="2">Uncharacterized protein</fullName>
    </submittedName>
</protein>